<dbReference type="PROSITE" id="PS50222">
    <property type="entry name" value="EF_HAND_2"/>
    <property type="match status" value="1"/>
</dbReference>
<reference evidence="3 4" key="1">
    <citation type="journal article" date="2014" name="Nat. Commun.">
        <title>Klebsormidium flaccidum genome reveals primary factors for plant terrestrial adaptation.</title>
        <authorList>
            <person name="Hori K."/>
            <person name="Maruyama F."/>
            <person name="Fujisawa T."/>
            <person name="Togashi T."/>
            <person name="Yamamoto N."/>
            <person name="Seo M."/>
            <person name="Sato S."/>
            <person name="Yamada T."/>
            <person name="Mori H."/>
            <person name="Tajima N."/>
            <person name="Moriyama T."/>
            <person name="Ikeuchi M."/>
            <person name="Watanabe M."/>
            <person name="Wada H."/>
            <person name="Kobayashi K."/>
            <person name="Saito M."/>
            <person name="Masuda T."/>
            <person name="Sasaki-Sekimoto Y."/>
            <person name="Mashiguchi K."/>
            <person name="Awai K."/>
            <person name="Shimojima M."/>
            <person name="Masuda S."/>
            <person name="Iwai M."/>
            <person name="Nobusawa T."/>
            <person name="Narise T."/>
            <person name="Kondo S."/>
            <person name="Saito H."/>
            <person name="Sato R."/>
            <person name="Murakawa M."/>
            <person name="Ihara Y."/>
            <person name="Oshima-Yamada Y."/>
            <person name="Ohtaka K."/>
            <person name="Satoh M."/>
            <person name="Sonobe K."/>
            <person name="Ishii M."/>
            <person name="Ohtani R."/>
            <person name="Kanamori-Sato M."/>
            <person name="Honoki R."/>
            <person name="Miyazaki D."/>
            <person name="Mochizuki H."/>
            <person name="Umetsu J."/>
            <person name="Higashi K."/>
            <person name="Shibata D."/>
            <person name="Kamiya Y."/>
            <person name="Sato N."/>
            <person name="Nakamura Y."/>
            <person name="Tabata S."/>
            <person name="Ida S."/>
            <person name="Kurokawa K."/>
            <person name="Ohta H."/>
        </authorList>
    </citation>
    <scope>NUCLEOTIDE SEQUENCE [LARGE SCALE GENOMIC DNA]</scope>
    <source>
        <strain evidence="3 4">NIES-2285</strain>
    </source>
</reference>
<dbReference type="InterPro" id="IPR011992">
    <property type="entry name" value="EF-hand-dom_pair"/>
</dbReference>
<name>A0A1Y1IL88_KLENI</name>
<proteinExistence type="predicted"/>
<evidence type="ECO:0000256" key="1">
    <source>
        <dbReference type="ARBA" id="ARBA00022837"/>
    </source>
</evidence>
<accession>A0A1Y1IL88</accession>
<dbReference type="Gene3D" id="1.10.238.10">
    <property type="entry name" value="EF-hand"/>
    <property type="match status" value="1"/>
</dbReference>
<dbReference type="SUPFAM" id="SSF47473">
    <property type="entry name" value="EF-hand"/>
    <property type="match status" value="1"/>
</dbReference>
<sequence length="204" mass="23366">MGPMVTPPPTYTASEYLANDFWKKKISYFFDFLDVDKNGFLAQDDKDRSLVLTLAQIKKPLTEADLASFNIGYDEAWTFYGFKGIPLSKRDMIQHMADKCGTSGIAEYLEKIGNRWFGLLDEDGDEEVSWVEFCNMHKGAGRNWEEDAKLSFEAIDTDGDGHISKQEWTNMVWGFFMGLDPTSPSRFMWNNFDKLQATTVVPVY</sequence>
<dbReference type="OMA" id="EASDINX"/>
<dbReference type="OrthoDB" id="26525at2759"/>
<dbReference type="InterPro" id="IPR002048">
    <property type="entry name" value="EF_hand_dom"/>
</dbReference>
<feature type="domain" description="EF-hand" evidence="2">
    <location>
        <begin position="143"/>
        <end position="178"/>
    </location>
</feature>
<dbReference type="GO" id="GO:0005509">
    <property type="term" value="F:calcium ion binding"/>
    <property type="evidence" value="ECO:0007669"/>
    <property type="project" value="InterPro"/>
</dbReference>
<dbReference type="PROSITE" id="PS00018">
    <property type="entry name" value="EF_HAND_1"/>
    <property type="match status" value="1"/>
</dbReference>
<evidence type="ECO:0000259" key="2">
    <source>
        <dbReference type="PROSITE" id="PS50222"/>
    </source>
</evidence>
<dbReference type="InterPro" id="IPR018247">
    <property type="entry name" value="EF_Hand_1_Ca_BS"/>
</dbReference>
<evidence type="ECO:0000313" key="3">
    <source>
        <dbReference type="EMBL" id="GAQ89397.1"/>
    </source>
</evidence>
<protein>
    <recommendedName>
        <fullName evidence="2">EF-hand domain-containing protein</fullName>
    </recommendedName>
</protein>
<evidence type="ECO:0000313" key="4">
    <source>
        <dbReference type="Proteomes" id="UP000054558"/>
    </source>
</evidence>
<dbReference type="AlphaFoldDB" id="A0A1Y1IL88"/>
<keyword evidence="4" id="KW-1185">Reference proteome</keyword>
<organism evidence="3 4">
    <name type="scientific">Klebsormidium nitens</name>
    <name type="common">Green alga</name>
    <name type="synonym">Ulothrix nitens</name>
    <dbReference type="NCBI Taxonomy" id="105231"/>
    <lineage>
        <taxon>Eukaryota</taxon>
        <taxon>Viridiplantae</taxon>
        <taxon>Streptophyta</taxon>
        <taxon>Klebsormidiophyceae</taxon>
        <taxon>Klebsormidiales</taxon>
        <taxon>Klebsormidiaceae</taxon>
        <taxon>Klebsormidium</taxon>
    </lineage>
</organism>
<keyword evidence="1" id="KW-0106">Calcium</keyword>
<dbReference type="Pfam" id="PF13202">
    <property type="entry name" value="EF-hand_5"/>
    <property type="match status" value="1"/>
</dbReference>
<dbReference type="Proteomes" id="UP000054558">
    <property type="component" value="Unassembled WGS sequence"/>
</dbReference>
<gene>
    <name evidence="3" type="ORF">KFL_005170070</name>
</gene>
<dbReference type="EMBL" id="DF237466">
    <property type="protein sequence ID" value="GAQ89397.1"/>
    <property type="molecule type" value="Genomic_DNA"/>
</dbReference>